<protein>
    <recommendedName>
        <fullName evidence="8">Fluoride-specific ion channel FluC</fullName>
    </recommendedName>
</protein>
<reference evidence="9 10" key="1">
    <citation type="submission" date="2019-11" db="EMBL/GenBank/DDBJ databases">
        <title>Whole genome sequence of Haloferax sp. MBLA0076.</title>
        <authorList>
            <person name="Seo M.-J."/>
            <person name="Cho E.-S."/>
        </authorList>
    </citation>
    <scope>NUCLEOTIDE SEQUENCE [LARGE SCALE GENOMIC DNA]</scope>
    <source>
        <strain evidence="9 10">MBLA0076</strain>
    </source>
</reference>
<feature type="transmembrane region" description="Helical" evidence="8">
    <location>
        <begin position="7"/>
        <end position="27"/>
    </location>
</feature>
<keyword evidence="8" id="KW-0407">Ion channel</keyword>
<feature type="transmembrane region" description="Helical" evidence="8">
    <location>
        <begin position="33"/>
        <end position="51"/>
    </location>
</feature>
<accession>A0A6A8GD15</accession>
<sequence>MDRSELALVAVGGFFGATLRFLVAVGIPGTGGTLVVNVLGSFVLGTFVTTVSSRRVQLLFGTGLLSSFTTYSTFAVQTAELTMTGGLLNVGANYVLGFSAAALGLFVGGKKL</sequence>
<organism evidence="9 10">
    <name type="scientific">Haloferax litoreum</name>
    <dbReference type="NCBI Taxonomy" id="2666140"/>
    <lineage>
        <taxon>Archaea</taxon>
        <taxon>Methanobacteriati</taxon>
        <taxon>Methanobacteriota</taxon>
        <taxon>Stenosarchaea group</taxon>
        <taxon>Halobacteria</taxon>
        <taxon>Halobacteriales</taxon>
        <taxon>Haloferacaceae</taxon>
        <taxon>Haloferax</taxon>
    </lineage>
</organism>
<comment type="similarity">
    <text evidence="6 8">Belongs to the fluoride channel Fluc/FEX (TC 1.A.43) family.</text>
</comment>
<dbReference type="AlphaFoldDB" id="A0A6A8GD15"/>
<feature type="transmembrane region" description="Helical" evidence="8">
    <location>
        <begin position="91"/>
        <end position="109"/>
    </location>
</feature>
<comment type="catalytic activity">
    <reaction evidence="7">
        <text>fluoride(in) = fluoride(out)</text>
        <dbReference type="Rhea" id="RHEA:76159"/>
        <dbReference type="ChEBI" id="CHEBI:17051"/>
    </reaction>
    <physiologicalReaction direction="left-to-right" evidence="7">
        <dbReference type="Rhea" id="RHEA:76160"/>
    </physiologicalReaction>
</comment>
<feature type="transmembrane region" description="Helical" evidence="8">
    <location>
        <begin position="58"/>
        <end position="79"/>
    </location>
</feature>
<dbReference type="InterPro" id="IPR003691">
    <property type="entry name" value="FluC"/>
</dbReference>
<evidence type="ECO:0000256" key="3">
    <source>
        <dbReference type="ARBA" id="ARBA00022692"/>
    </source>
</evidence>
<proteinExistence type="inferred from homology"/>
<keyword evidence="3 8" id="KW-0812">Transmembrane</keyword>
<comment type="subcellular location">
    <subcellularLocation>
        <location evidence="1 8">Cell membrane</location>
        <topology evidence="1 8">Multi-pass membrane protein</topology>
    </subcellularLocation>
</comment>
<evidence type="ECO:0000313" key="9">
    <source>
        <dbReference type="EMBL" id="MRX21048.1"/>
    </source>
</evidence>
<comment type="caution">
    <text evidence="9">The sequence shown here is derived from an EMBL/GenBank/DDBJ whole genome shotgun (WGS) entry which is preliminary data.</text>
</comment>
<evidence type="ECO:0000256" key="2">
    <source>
        <dbReference type="ARBA" id="ARBA00022475"/>
    </source>
</evidence>
<dbReference type="GO" id="GO:0005886">
    <property type="term" value="C:plasma membrane"/>
    <property type="evidence" value="ECO:0007669"/>
    <property type="project" value="UniProtKB-SubCell"/>
</dbReference>
<dbReference type="HAMAP" id="MF_00454">
    <property type="entry name" value="FluC"/>
    <property type="match status" value="1"/>
</dbReference>
<name>A0A6A8GD15_9EURY</name>
<keyword evidence="8" id="KW-0813">Transport</keyword>
<keyword evidence="4 8" id="KW-1133">Transmembrane helix</keyword>
<comment type="caution">
    <text evidence="8">Lacks conserved residue(s) required for the propagation of feature annotation.</text>
</comment>
<keyword evidence="2 8" id="KW-1003">Cell membrane</keyword>
<evidence type="ECO:0000256" key="7">
    <source>
        <dbReference type="ARBA" id="ARBA00035585"/>
    </source>
</evidence>
<keyword evidence="8" id="KW-0406">Ion transport</keyword>
<evidence type="ECO:0000256" key="1">
    <source>
        <dbReference type="ARBA" id="ARBA00004651"/>
    </source>
</evidence>
<keyword evidence="5 8" id="KW-0472">Membrane</keyword>
<dbReference type="Pfam" id="PF02537">
    <property type="entry name" value="CRCB"/>
    <property type="match status" value="1"/>
</dbReference>
<dbReference type="GO" id="GO:0062054">
    <property type="term" value="F:fluoride channel activity"/>
    <property type="evidence" value="ECO:0007669"/>
    <property type="project" value="UniProtKB-UniRule"/>
</dbReference>
<gene>
    <name evidence="8" type="primary">fluC</name>
    <name evidence="8" type="synonym">crcB</name>
    <name evidence="9" type="ORF">GJR96_03635</name>
</gene>
<dbReference type="RefSeq" id="WP_151161681.1">
    <property type="nucleotide sequence ID" value="NZ_WKJO01000001.1"/>
</dbReference>
<dbReference type="Proteomes" id="UP000439022">
    <property type="component" value="Unassembled WGS sequence"/>
</dbReference>
<comment type="function">
    <text evidence="8">Fluoride-specific ion channel. Important for reducing fluoride concentration in the cell, thus reducing its toxicity.</text>
</comment>
<dbReference type="GO" id="GO:0140114">
    <property type="term" value="P:cellular detoxification of fluoride"/>
    <property type="evidence" value="ECO:0007669"/>
    <property type="project" value="UniProtKB-UniRule"/>
</dbReference>
<evidence type="ECO:0000256" key="5">
    <source>
        <dbReference type="ARBA" id="ARBA00023136"/>
    </source>
</evidence>
<keyword evidence="10" id="KW-1185">Reference proteome</keyword>
<dbReference type="EMBL" id="WKJO01000001">
    <property type="protein sequence ID" value="MRX21048.1"/>
    <property type="molecule type" value="Genomic_DNA"/>
</dbReference>
<evidence type="ECO:0000313" key="10">
    <source>
        <dbReference type="Proteomes" id="UP000439022"/>
    </source>
</evidence>
<evidence type="ECO:0000256" key="4">
    <source>
        <dbReference type="ARBA" id="ARBA00022989"/>
    </source>
</evidence>
<evidence type="ECO:0000256" key="8">
    <source>
        <dbReference type="HAMAP-Rule" id="MF_00454"/>
    </source>
</evidence>
<evidence type="ECO:0000256" key="6">
    <source>
        <dbReference type="ARBA" id="ARBA00035120"/>
    </source>
</evidence>